<comment type="caution">
    <text evidence="1">The sequence shown here is derived from an EMBL/GenBank/DDBJ whole genome shotgun (WGS) entry which is preliminary data.</text>
</comment>
<dbReference type="AlphaFoldDB" id="A0ABD0PND9"/>
<feature type="non-terminal residue" evidence="1">
    <location>
        <position position="1"/>
    </location>
</feature>
<reference evidence="1 2" key="1">
    <citation type="submission" date="2024-05" db="EMBL/GenBank/DDBJ databases">
        <title>Genome sequencing and assembly of Indian major carp, Cirrhinus mrigala (Hamilton, 1822).</title>
        <authorList>
            <person name="Mohindra V."/>
            <person name="Chowdhury L.M."/>
            <person name="Lal K."/>
            <person name="Jena J.K."/>
        </authorList>
    </citation>
    <scope>NUCLEOTIDE SEQUENCE [LARGE SCALE GENOMIC DNA]</scope>
    <source>
        <strain evidence="1">CM1030</strain>
        <tissue evidence="1">Blood</tissue>
    </source>
</reference>
<name>A0ABD0PND9_CIRMR</name>
<organism evidence="1 2">
    <name type="scientific">Cirrhinus mrigala</name>
    <name type="common">Mrigala</name>
    <dbReference type="NCBI Taxonomy" id="683832"/>
    <lineage>
        <taxon>Eukaryota</taxon>
        <taxon>Metazoa</taxon>
        <taxon>Chordata</taxon>
        <taxon>Craniata</taxon>
        <taxon>Vertebrata</taxon>
        <taxon>Euteleostomi</taxon>
        <taxon>Actinopterygii</taxon>
        <taxon>Neopterygii</taxon>
        <taxon>Teleostei</taxon>
        <taxon>Ostariophysi</taxon>
        <taxon>Cypriniformes</taxon>
        <taxon>Cyprinidae</taxon>
        <taxon>Labeoninae</taxon>
        <taxon>Labeonini</taxon>
        <taxon>Cirrhinus</taxon>
    </lineage>
</organism>
<gene>
    <name evidence="1" type="ORF">M9458_030781</name>
</gene>
<protein>
    <submittedName>
        <fullName evidence="1">Uncharacterized protein</fullName>
    </submittedName>
</protein>
<evidence type="ECO:0000313" key="2">
    <source>
        <dbReference type="Proteomes" id="UP001529510"/>
    </source>
</evidence>
<accession>A0ABD0PND9</accession>
<keyword evidence="2" id="KW-1185">Reference proteome</keyword>
<sequence>TMLRKHLETSGKEIAELQDDKYGKRAAAGVDSAVVRLRRRLARPQSVRPATS</sequence>
<dbReference type="EMBL" id="JAMKFB020000015">
    <property type="protein sequence ID" value="KAL0174813.1"/>
    <property type="molecule type" value="Genomic_DNA"/>
</dbReference>
<dbReference type="Proteomes" id="UP001529510">
    <property type="component" value="Unassembled WGS sequence"/>
</dbReference>
<evidence type="ECO:0000313" key="1">
    <source>
        <dbReference type="EMBL" id="KAL0174813.1"/>
    </source>
</evidence>
<proteinExistence type="predicted"/>